<evidence type="ECO:0000313" key="3">
    <source>
        <dbReference type="Proteomes" id="UP000289323"/>
    </source>
</evidence>
<sequence>MTLWQSYRALSPRTKAAFGAGLVVWGLLGLYFTDVAEAKLGLTPSEADRAALERMTPRIHAVPRAATAAANPSSSSSSTSSSSSSTSSSAASSSSSP</sequence>
<reference evidence="2 3" key="1">
    <citation type="submission" date="2018-04" db="EMBL/GenBank/DDBJ databases">
        <authorList>
            <person name="Huttner S."/>
            <person name="Dainat J."/>
        </authorList>
    </citation>
    <scope>NUCLEOTIDE SEQUENCE [LARGE SCALE GENOMIC DNA]</scope>
</reference>
<dbReference type="EMBL" id="OUUZ01000011">
    <property type="protein sequence ID" value="SPQ23709.1"/>
    <property type="molecule type" value="Genomic_DNA"/>
</dbReference>
<feature type="compositionally biased region" description="Low complexity" evidence="1">
    <location>
        <begin position="65"/>
        <end position="97"/>
    </location>
</feature>
<proteinExistence type="predicted"/>
<evidence type="ECO:0000313" key="2">
    <source>
        <dbReference type="EMBL" id="SPQ23709.1"/>
    </source>
</evidence>
<dbReference type="AlphaFoldDB" id="A0A446BMI2"/>
<accession>A0A446BMI2</accession>
<gene>
    <name evidence="2" type="ORF">TT172_LOCUS6128</name>
</gene>
<name>A0A446BMI2_9PEZI</name>
<organism evidence="2 3">
    <name type="scientific">Thermothielavioides terrestris</name>
    <dbReference type="NCBI Taxonomy" id="2587410"/>
    <lineage>
        <taxon>Eukaryota</taxon>
        <taxon>Fungi</taxon>
        <taxon>Dikarya</taxon>
        <taxon>Ascomycota</taxon>
        <taxon>Pezizomycotina</taxon>
        <taxon>Sordariomycetes</taxon>
        <taxon>Sordariomycetidae</taxon>
        <taxon>Sordariales</taxon>
        <taxon>Chaetomiaceae</taxon>
        <taxon>Thermothielavioides</taxon>
    </lineage>
</organism>
<dbReference type="Proteomes" id="UP000289323">
    <property type="component" value="Unassembled WGS sequence"/>
</dbReference>
<protein>
    <submittedName>
        <fullName evidence="2">3df77b96-c94f-4c5a-a490-7f56b5e0a9ed</fullName>
    </submittedName>
</protein>
<evidence type="ECO:0000256" key="1">
    <source>
        <dbReference type="SAM" id="MobiDB-lite"/>
    </source>
</evidence>
<feature type="region of interest" description="Disordered" evidence="1">
    <location>
        <begin position="61"/>
        <end position="97"/>
    </location>
</feature>